<reference evidence="3" key="1">
    <citation type="submission" date="2016-06" db="UniProtKB">
        <authorList>
            <consortium name="WormBaseParasite"/>
        </authorList>
    </citation>
    <scope>IDENTIFICATION</scope>
</reference>
<evidence type="ECO:0000313" key="3">
    <source>
        <dbReference type="WBParaSite" id="SCUD_0000111701-mRNA-1"/>
    </source>
</evidence>
<gene>
    <name evidence="1" type="ORF">SCUD_LOCUS1118</name>
</gene>
<evidence type="ECO:0000313" key="1">
    <source>
        <dbReference type="EMBL" id="VDO65695.1"/>
    </source>
</evidence>
<dbReference type="EMBL" id="UZAK01000863">
    <property type="protein sequence ID" value="VDO65695.1"/>
    <property type="molecule type" value="Genomic_DNA"/>
</dbReference>
<keyword evidence="2" id="KW-1185">Reference proteome</keyword>
<sequence>MDHQDVSILGEHGIQWTTRMRLDDSDFADDLTFLSHTQQQIQETISVAAASATIGLNLHKGKIKILLCNTTLISQNTLDGEDLEDVKAFTYLGSITDEHGGSDADVNARIGKA</sequence>
<accession>A0A183JEK4</accession>
<dbReference type="AlphaFoldDB" id="A0A183JEK4"/>
<dbReference type="Proteomes" id="UP000279833">
    <property type="component" value="Unassembled WGS sequence"/>
</dbReference>
<organism evidence="3">
    <name type="scientific">Schistosoma curassoni</name>
    <dbReference type="NCBI Taxonomy" id="6186"/>
    <lineage>
        <taxon>Eukaryota</taxon>
        <taxon>Metazoa</taxon>
        <taxon>Spiralia</taxon>
        <taxon>Lophotrochozoa</taxon>
        <taxon>Platyhelminthes</taxon>
        <taxon>Trematoda</taxon>
        <taxon>Digenea</taxon>
        <taxon>Strigeidida</taxon>
        <taxon>Schistosomatoidea</taxon>
        <taxon>Schistosomatidae</taxon>
        <taxon>Schistosoma</taxon>
    </lineage>
</organism>
<name>A0A183JEK4_9TREM</name>
<dbReference type="PANTHER" id="PTHR47027:SF25">
    <property type="entry name" value="REVERSE TRANSCRIPTASE DOMAIN-CONTAINING PROTEIN"/>
    <property type="match status" value="1"/>
</dbReference>
<dbReference type="WBParaSite" id="SCUD_0000111701-mRNA-1">
    <property type="protein sequence ID" value="SCUD_0000111701-mRNA-1"/>
    <property type="gene ID" value="SCUD_0000111701"/>
</dbReference>
<evidence type="ECO:0000313" key="2">
    <source>
        <dbReference type="Proteomes" id="UP000279833"/>
    </source>
</evidence>
<reference evidence="1 2" key="2">
    <citation type="submission" date="2018-11" db="EMBL/GenBank/DDBJ databases">
        <authorList>
            <consortium name="Pathogen Informatics"/>
        </authorList>
    </citation>
    <scope>NUCLEOTIDE SEQUENCE [LARGE SCALE GENOMIC DNA]</scope>
    <source>
        <strain evidence="1">Dakar</strain>
        <strain evidence="2">Dakar, Senegal</strain>
    </source>
</reference>
<proteinExistence type="predicted"/>
<dbReference type="PANTHER" id="PTHR47027">
    <property type="entry name" value="REVERSE TRANSCRIPTASE DOMAIN-CONTAINING PROTEIN"/>
    <property type="match status" value="1"/>
</dbReference>
<protein>
    <submittedName>
        <fullName evidence="3">Reverse transcriptase domain-containing protein</fullName>
    </submittedName>
</protein>